<gene>
    <name evidence="9" type="ORF">BFP76_13960</name>
</gene>
<organism evidence="9 10">
    <name type="scientific">Paramylibacter kogurei</name>
    <dbReference type="NCBI Taxonomy" id="1889778"/>
    <lineage>
        <taxon>Bacteria</taxon>
        <taxon>Pseudomonadati</taxon>
        <taxon>Pseudomonadota</taxon>
        <taxon>Alphaproteobacteria</taxon>
        <taxon>Rhodobacterales</taxon>
        <taxon>Paracoccaceae</taxon>
        <taxon>Paramylibacter</taxon>
    </lineage>
</organism>
<accession>A0A2G5KAI8</accession>
<dbReference type="GO" id="GO:0012505">
    <property type="term" value="C:endomembrane system"/>
    <property type="evidence" value="ECO:0007669"/>
    <property type="project" value="UniProtKB-SubCell"/>
</dbReference>
<comment type="caution">
    <text evidence="9">The sequence shown here is derived from an EMBL/GenBank/DDBJ whole genome shotgun (WGS) entry which is preliminary data.</text>
</comment>
<keyword evidence="6 7" id="KW-0472">Membrane</keyword>
<dbReference type="PANTHER" id="PTHR21624:SF1">
    <property type="entry name" value="ALKYLGLYCEROL MONOOXYGENASE"/>
    <property type="match status" value="1"/>
</dbReference>
<reference evidence="9 10" key="1">
    <citation type="submission" date="2016-08" db="EMBL/GenBank/DDBJ databases">
        <title>Draft genome of Amylibacter sp. strain 4G11.</title>
        <authorList>
            <person name="Wong S.-K."/>
            <person name="Hamasaki K."/>
            <person name="Yoshizawa S."/>
        </authorList>
    </citation>
    <scope>NUCLEOTIDE SEQUENCE [LARGE SCALE GENOMIC DNA]</scope>
    <source>
        <strain evidence="9 10">4G11</strain>
    </source>
</reference>
<evidence type="ECO:0000259" key="8">
    <source>
        <dbReference type="Pfam" id="PF04116"/>
    </source>
</evidence>
<dbReference type="PANTHER" id="PTHR21624">
    <property type="entry name" value="STEROL DESATURASE-RELATED PROTEIN"/>
    <property type="match status" value="1"/>
</dbReference>
<dbReference type="RefSeq" id="WP_099591811.1">
    <property type="nucleotide sequence ID" value="NZ_MDGM01000007.1"/>
</dbReference>
<dbReference type="InterPro" id="IPR006694">
    <property type="entry name" value="Fatty_acid_hydroxylase"/>
</dbReference>
<comment type="subcellular location">
    <subcellularLocation>
        <location evidence="1">Endomembrane system</location>
        <topology evidence="1">Multi-pass membrane protein</topology>
    </subcellularLocation>
</comment>
<dbReference type="GO" id="GO:0006643">
    <property type="term" value="P:membrane lipid metabolic process"/>
    <property type="evidence" value="ECO:0007669"/>
    <property type="project" value="TreeGrafter"/>
</dbReference>
<keyword evidence="4" id="KW-0560">Oxidoreductase</keyword>
<feature type="transmembrane region" description="Helical" evidence="7">
    <location>
        <begin position="90"/>
        <end position="109"/>
    </location>
</feature>
<evidence type="ECO:0000256" key="3">
    <source>
        <dbReference type="ARBA" id="ARBA00022989"/>
    </source>
</evidence>
<evidence type="ECO:0000256" key="7">
    <source>
        <dbReference type="SAM" id="Phobius"/>
    </source>
</evidence>
<keyword evidence="2 7" id="KW-0812">Transmembrane</keyword>
<dbReference type="GO" id="GO:0008610">
    <property type="term" value="P:lipid biosynthetic process"/>
    <property type="evidence" value="ECO:0007669"/>
    <property type="project" value="InterPro"/>
</dbReference>
<name>A0A2G5KAI8_9RHOB</name>
<evidence type="ECO:0000256" key="4">
    <source>
        <dbReference type="ARBA" id="ARBA00023002"/>
    </source>
</evidence>
<feature type="transmembrane region" description="Helical" evidence="7">
    <location>
        <begin position="115"/>
        <end position="137"/>
    </location>
</feature>
<dbReference type="AlphaFoldDB" id="A0A2G5KAI8"/>
<evidence type="ECO:0000256" key="2">
    <source>
        <dbReference type="ARBA" id="ARBA00022692"/>
    </source>
</evidence>
<keyword evidence="3 7" id="KW-1133">Transmembrane helix</keyword>
<evidence type="ECO:0000313" key="9">
    <source>
        <dbReference type="EMBL" id="PIB26062.1"/>
    </source>
</evidence>
<dbReference type="Pfam" id="PF04116">
    <property type="entry name" value="FA_hydroxylase"/>
    <property type="match status" value="1"/>
</dbReference>
<dbReference type="GO" id="GO:0050479">
    <property type="term" value="F:glyceryl-ether monooxygenase activity"/>
    <property type="evidence" value="ECO:0007669"/>
    <property type="project" value="TreeGrafter"/>
</dbReference>
<protein>
    <submittedName>
        <fullName evidence="9">Sterol desaturase</fullName>
    </submittedName>
</protein>
<feature type="transmembrane region" description="Helical" evidence="7">
    <location>
        <begin position="194"/>
        <end position="214"/>
    </location>
</feature>
<evidence type="ECO:0000256" key="6">
    <source>
        <dbReference type="ARBA" id="ARBA00023136"/>
    </source>
</evidence>
<sequence length="379" mass="43856">MSLIKKFVAALEKPRAERPFGSGWLSGTLSLICGVAALSLAIVLRYPHLFSTPDLAVIHEFIPFRVAFQIFIVFGYVLSFTSLILSRSFMLSSVGFFLVVAASLIQGPAESGSSSMYFGLDFFVLKVLTVGILFLPLERMFPHDPDQTVLRFAWREDFFYFAVSSLLVQALNYLTLAPSEVVNNNFDITEMRHYIFTLPLFIQVFLIMLATDFMQYWLHYAFHKVPFLWRFHSIHHSTQQLDWIAGARMHFFEIAVLRSVTALPMLTLGFDPAAIQVYLIIVYFYSALVHSNLGFNLSFIERWLVTPRFHHWHHGSEREAIDINFAIHFPLFDWLFGTYHMPEDRWPDKYGVAGEDMPKGYFKQFLHPFRPKKKLPPAE</sequence>
<feature type="transmembrane region" description="Helical" evidence="7">
    <location>
        <begin position="66"/>
        <end position="85"/>
    </location>
</feature>
<evidence type="ECO:0000313" key="10">
    <source>
        <dbReference type="Proteomes" id="UP000231516"/>
    </source>
</evidence>
<evidence type="ECO:0000256" key="1">
    <source>
        <dbReference type="ARBA" id="ARBA00004127"/>
    </source>
</evidence>
<keyword evidence="10" id="KW-1185">Reference proteome</keyword>
<dbReference type="EMBL" id="MDGM01000007">
    <property type="protein sequence ID" value="PIB26062.1"/>
    <property type="molecule type" value="Genomic_DNA"/>
</dbReference>
<dbReference type="GO" id="GO:0005506">
    <property type="term" value="F:iron ion binding"/>
    <property type="evidence" value="ECO:0007669"/>
    <property type="project" value="InterPro"/>
</dbReference>
<dbReference type="OrthoDB" id="9770329at2"/>
<dbReference type="GO" id="GO:0016020">
    <property type="term" value="C:membrane"/>
    <property type="evidence" value="ECO:0007669"/>
    <property type="project" value="GOC"/>
</dbReference>
<dbReference type="InterPro" id="IPR051689">
    <property type="entry name" value="Sterol_desaturase/TMEM195"/>
</dbReference>
<keyword evidence="5" id="KW-0443">Lipid metabolism</keyword>
<dbReference type="Proteomes" id="UP000231516">
    <property type="component" value="Unassembled WGS sequence"/>
</dbReference>
<feature type="transmembrane region" description="Helical" evidence="7">
    <location>
        <begin position="21"/>
        <end position="46"/>
    </location>
</feature>
<feature type="transmembrane region" description="Helical" evidence="7">
    <location>
        <begin position="276"/>
        <end position="300"/>
    </location>
</feature>
<feature type="domain" description="Fatty acid hydroxylase" evidence="8">
    <location>
        <begin position="205"/>
        <end position="338"/>
    </location>
</feature>
<evidence type="ECO:0000256" key="5">
    <source>
        <dbReference type="ARBA" id="ARBA00023098"/>
    </source>
</evidence>
<proteinExistence type="predicted"/>